<evidence type="ECO:0000313" key="2">
    <source>
        <dbReference type="Proteomes" id="UP000034054"/>
    </source>
</evidence>
<reference evidence="1 2" key="1">
    <citation type="journal article" date="2015" name="Nature">
        <title>rRNA introns, odd ribosomes, and small enigmatic genomes across a large radiation of phyla.</title>
        <authorList>
            <person name="Brown C.T."/>
            <person name="Hug L.A."/>
            <person name="Thomas B.C."/>
            <person name="Sharon I."/>
            <person name="Castelle C.J."/>
            <person name="Singh A."/>
            <person name="Wilkins M.J."/>
            <person name="Williams K.H."/>
            <person name="Banfield J.F."/>
        </authorList>
    </citation>
    <scope>NUCLEOTIDE SEQUENCE [LARGE SCALE GENOMIC DNA]</scope>
</reference>
<comment type="caution">
    <text evidence="1">The sequence shown here is derived from an EMBL/GenBank/DDBJ whole genome shotgun (WGS) entry which is preliminary data.</text>
</comment>
<organism evidence="1 2">
    <name type="scientific">Candidatus Uhrbacteria bacterium GW2011_GWA2_52_8d</name>
    <dbReference type="NCBI Taxonomy" id="1618979"/>
    <lineage>
        <taxon>Bacteria</taxon>
        <taxon>Candidatus Uhriibacteriota</taxon>
    </lineage>
</organism>
<dbReference type="EMBL" id="LCRH01000036">
    <property type="protein sequence ID" value="KKW32225.1"/>
    <property type="molecule type" value="Genomic_DNA"/>
</dbReference>
<protein>
    <submittedName>
        <fullName evidence="1">Uncharacterized protein</fullName>
    </submittedName>
</protein>
<proteinExistence type="predicted"/>
<dbReference type="AlphaFoldDB" id="A0A0G1XMY2"/>
<dbReference type="Proteomes" id="UP000034054">
    <property type="component" value="Unassembled WGS sequence"/>
</dbReference>
<sequence>MFKFILFALALAGCGANLPWIPIHVVLVDGLSHDVEMRHWCDQDAPCTMVSRADVHWEITPDGQIRVMHIGEELRFERGFFNRPHTGDPMWVEDKKGDYLLATTPAQRALIIHYPLSE</sequence>
<evidence type="ECO:0000313" key="1">
    <source>
        <dbReference type="EMBL" id="KKW32225.1"/>
    </source>
</evidence>
<gene>
    <name evidence="1" type="ORF">UY76_C0036G0006</name>
</gene>
<accession>A0A0G1XMY2</accession>
<name>A0A0G1XMY2_9BACT</name>